<dbReference type="SMART" id="SM00387">
    <property type="entry name" value="HATPase_c"/>
    <property type="match status" value="1"/>
</dbReference>
<organism evidence="6 7">
    <name type="scientific">Colwellia asteriadis</name>
    <dbReference type="NCBI Taxonomy" id="517723"/>
    <lineage>
        <taxon>Bacteria</taxon>
        <taxon>Pseudomonadati</taxon>
        <taxon>Pseudomonadota</taxon>
        <taxon>Gammaproteobacteria</taxon>
        <taxon>Alteromonadales</taxon>
        <taxon>Colwelliaceae</taxon>
        <taxon>Colwellia</taxon>
    </lineage>
</organism>
<dbReference type="EC" id="2.7.13.3" evidence="2"/>
<comment type="catalytic activity">
    <reaction evidence="1">
        <text>ATP + protein L-histidine = ADP + protein N-phospho-L-histidine.</text>
        <dbReference type="EC" id="2.7.13.3"/>
    </reaction>
</comment>
<evidence type="ECO:0000259" key="5">
    <source>
        <dbReference type="PROSITE" id="PS50109"/>
    </source>
</evidence>
<keyword evidence="4" id="KW-0472">Membrane</keyword>
<keyword evidence="3" id="KW-0175">Coiled coil</keyword>
<dbReference type="InterPro" id="IPR036890">
    <property type="entry name" value="HATPase_C_sf"/>
</dbReference>
<keyword evidence="4" id="KW-1133">Transmembrane helix</keyword>
<feature type="coiled-coil region" evidence="3">
    <location>
        <begin position="283"/>
        <end position="338"/>
    </location>
</feature>
<sequence length="583" mass="65203">MKVTSISRKLLTRVLSVYFVLTVSVTGIQIIAEYFNTKSHINSELLTLQKTISGSLTRAVWELNTQQAIDISEGLIAIPMIKGITVTDESNNIITQLGEILPENTPSENGDSEVKNEHQSINSLSQGLFGHSFPLIFEFSGRTTTVGTVTLLSSNHVIFSRIEVGIYFLIGNAMLKTAFLVFLFLLAFNKFLTEPLQELTEQIKQLDINDPEVSKLHTMNYEKNELNILEDAYNNLIDELIDFKDKLALSQRETNTANDKLDEQNLLLEQEVAKKTSSLSSMMLKMERQQKEMFQQQEQLQAENTRRSKTESTLMLTNNELKNSITELSKAQDRLLESEKMASLGLLSAEVSHEINTPIGVSITSASCLLDLIHNLEKETQAKTISKRSIEGFIEQANNSTELLLGNLHRASDLIASFKQVAVDQANDKVRLINVAKYIDEIIQSIHPKLKKTQHTIDILCDKSIELYSHPGAIAQIIINLIMNSILHGLEHIEHGKIIIAVNLNEQRLSIDYQDNGCGVPEEKLPQLFDAFYTTKAESGGTGLGTHIIKNLVLNTLNGTITAKNLTSGGLHYHIELPDMRYS</sequence>
<dbReference type="PRINTS" id="PR00344">
    <property type="entry name" value="BCTRLSENSOR"/>
</dbReference>
<feature type="transmembrane region" description="Helical" evidence="4">
    <location>
        <begin position="164"/>
        <end position="188"/>
    </location>
</feature>
<evidence type="ECO:0000256" key="3">
    <source>
        <dbReference type="SAM" id="Coils"/>
    </source>
</evidence>
<evidence type="ECO:0000256" key="1">
    <source>
        <dbReference type="ARBA" id="ARBA00000085"/>
    </source>
</evidence>
<evidence type="ECO:0000313" key="7">
    <source>
        <dbReference type="Proteomes" id="UP001500021"/>
    </source>
</evidence>
<dbReference type="SUPFAM" id="SSF47384">
    <property type="entry name" value="Homodimeric domain of signal transducing histidine kinase"/>
    <property type="match status" value="1"/>
</dbReference>
<dbReference type="PANTHER" id="PTHR43065:SF47">
    <property type="match status" value="1"/>
</dbReference>
<dbReference type="Proteomes" id="UP001500021">
    <property type="component" value="Unassembled WGS sequence"/>
</dbReference>
<dbReference type="EMBL" id="BAAAFA010000004">
    <property type="protein sequence ID" value="GAA0815353.1"/>
    <property type="molecule type" value="Genomic_DNA"/>
</dbReference>
<evidence type="ECO:0000313" key="6">
    <source>
        <dbReference type="EMBL" id="GAA0815353.1"/>
    </source>
</evidence>
<dbReference type="PANTHER" id="PTHR43065">
    <property type="entry name" value="SENSOR HISTIDINE KINASE"/>
    <property type="match status" value="1"/>
</dbReference>
<dbReference type="InterPro" id="IPR003594">
    <property type="entry name" value="HATPase_dom"/>
</dbReference>
<comment type="caution">
    <text evidence="6">The sequence shown here is derived from an EMBL/GenBank/DDBJ whole genome shotgun (WGS) entry which is preliminary data.</text>
</comment>
<dbReference type="RefSeq" id="WP_343816542.1">
    <property type="nucleotide sequence ID" value="NZ_BAAAFA010000004.1"/>
</dbReference>
<evidence type="ECO:0000256" key="4">
    <source>
        <dbReference type="SAM" id="Phobius"/>
    </source>
</evidence>
<dbReference type="Gene3D" id="1.10.287.130">
    <property type="match status" value="1"/>
</dbReference>
<dbReference type="Gene3D" id="3.30.565.10">
    <property type="entry name" value="Histidine kinase-like ATPase, C-terminal domain"/>
    <property type="match status" value="1"/>
</dbReference>
<keyword evidence="4" id="KW-0812">Transmembrane</keyword>
<accession>A0ABP3WI86</accession>
<dbReference type="PROSITE" id="PS50109">
    <property type="entry name" value="HIS_KIN"/>
    <property type="match status" value="1"/>
</dbReference>
<name>A0ABP3WI86_9GAMM</name>
<dbReference type="SUPFAM" id="SSF55874">
    <property type="entry name" value="ATPase domain of HSP90 chaperone/DNA topoisomerase II/histidine kinase"/>
    <property type="match status" value="1"/>
</dbReference>
<evidence type="ECO:0000256" key="2">
    <source>
        <dbReference type="ARBA" id="ARBA00012438"/>
    </source>
</evidence>
<proteinExistence type="predicted"/>
<feature type="domain" description="Histidine kinase" evidence="5">
    <location>
        <begin position="350"/>
        <end position="581"/>
    </location>
</feature>
<reference evidence="7" key="1">
    <citation type="journal article" date="2019" name="Int. J. Syst. Evol. Microbiol.">
        <title>The Global Catalogue of Microorganisms (GCM) 10K type strain sequencing project: providing services to taxonomists for standard genome sequencing and annotation.</title>
        <authorList>
            <consortium name="The Broad Institute Genomics Platform"/>
            <consortium name="The Broad Institute Genome Sequencing Center for Infectious Disease"/>
            <person name="Wu L."/>
            <person name="Ma J."/>
        </authorList>
    </citation>
    <scope>NUCLEOTIDE SEQUENCE [LARGE SCALE GENOMIC DNA]</scope>
    <source>
        <strain evidence="7">JCM 15608</strain>
    </source>
</reference>
<feature type="transmembrane region" description="Helical" evidence="4">
    <location>
        <begin position="15"/>
        <end position="35"/>
    </location>
</feature>
<dbReference type="InterPro" id="IPR004358">
    <property type="entry name" value="Sig_transdc_His_kin-like_C"/>
</dbReference>
<dbReference type="InterPro" id="IPR036097">
    <property type="entry name" value="HisK_dim/P_sf"/>
</dbReference>
<keyword evidence="7" id="KW-1185">Reference proteome</keyword>
<dbReference type="InterPro" id="IPR005467">
    <property type="entry name" value="His_kinase_dom"/>
</dbReference>
<dbReference type="Pfam" id="PF02518">
    <property type="entry name" value="HATPase_c"/>
    <property type="match status" value="1"/>
</dbReference>
<feature type="coiled-coil region" evidence="3">
    <location>
        <begin position="219"/>
        <end position="253"/>
    </location>
</feature>
<protein>
    <recommendedName>
        <fullName evidence="2">histidine kinase</fullName>
        <ecNumber evidence="2">2.7.13.3</ecNumber>
    </recommendedName>
</protein>
<gene>
    <name evidence="6" type="ORF">GCM10009111_13560</name>
</gene>